<dbReference type="PANTHER" id="PTHR40593:SF1">
    <property type="entry name" value="PENICILLIN-BINDING PROTEIN ACTIVATOR LPOB"/>
    <property type="match status" value="1"/>
</dbReference>
<accession>A0A2T7B3X9</accession>
<keyword evidence="5 8" id="KW-0564">Palmitate</keyword>
<dbReference type="OrthoDB" id="6466283at2"/>
<keyword evidence="7 8" id="KW-0449">Lipoprotein</keyword>
<dbReference type="PANTHER" id="PTHR40593">
    <property type="entry name" value="PENICILLIN-BINDING PROTEIN ACTIVATOR LPOB"/>
    <property type="match status" value="1"/>
</dbReference>
<dbReference type="InterPro" id="IPR014094">
    <property type="entry name" value="LpoB"/>
</dbReference>
<keyword evidence="4 8" id="KW-0472">Membrane</keyword>
<proteinExistence type="inferred from homology"/>
<evidence type="ECO:0000256" key="1">
    <source>
        <dbReference type="ARBA" id="ARBA00022729"/>
    </source>
</evidence>
<dbReference type="Pfam" id="PF13036">
    <property type="entry name" value="LpoB"/>
    <property type="match status" value="1"/>
</dbReference>
<dbReference type="PROSITE" id="PS51257">
    <property type="entry name" value="PROKAR_LIPOPROTEIN"/>
    <property type="match status" value="1"/>
</dbReference>
<dbReference type="GO" id="GO:0030234">
    <property type="term" value="F:enzyme regulator activity"/>
    <property type="evidence" value="ECO:0007669"/>
    <property type="project" value="UniProtKB-UniRule"/>
</dbReference>
<dbReference type="HAMAP" id="MF_01889">
    <property type="entry name" value="LpoB"/>
    <property type="match status" value="1"/>
</dbReference>
<evidence type="ECO:0000256" key="5">
    <source>
        <dbReference type="ARBA" id="ARBA00023139"/>
    </source>
</evidence>
<dbReference type="NCBIfam" id="TIGR02722">
    <property type="entry name" value="lp"/>
    <property type="match status" value="1"/>
</dbReference>
<keyword evidence="6 8" id="KW-0998">Cell outer membrane</keyword>
<keyword evidence="1 8" id="KW-0732">Signal</keyword>
<gene>
    <name evidence="8" type="primary">lpoB</name>
    <name evidence="12" type="ORF">BS411_14240</name>
</gene>
<evidence type="ECO:0000256" key="11">
    <source>
        <dbReference type="SAM" id="SignalP"/>
    </source>
</evidence>
<protein>
    <recommendedName>
        <fullName evidence="8 9">Penicillin-binding protein activator LpoB</fullName>
        <shortName evidence="8">PBP activator LpoB</shortName>
    </recommendedName>
</protein>
<keyword evidence="3 8" id="KW-0573">Peptidoglycan synthesis</keyword>
<evidence type="ECO:0000256" key="2">
    <source>
        <dbReference type="ARBA" id="ARBA00022960"/>
    </source>
</evidence>
<sequence>MLNRMYRYALLATVALALSGCILPGEQKPAPVEEAQPGTQQPMQPVPPPTQPVPGVPSVPSIPAQPGPIEHEPENATPEPKARTYDWNSAMAPMVGKMLQADGVNAGSVLLVDSVNNRTNGSLQTGPATEALRGALANNAKFTLVSAQQLSMAKQQLGLSPQDSLGSRSKAIGIARNVGAQYVLYANASGNVNAPTLQMQLMLVQTGEIIWSGKGAVQQTQ</sequence>
<dbReference type="Gene3D" id="3.40.50.10610">
    <property type="entry name" value="ABC-type transport auxiliary lipoprotein component"/>
    <property type="match status" value="1"/>
</dbReference>
<dbReference type="EMBL" id="MSAG01000021">
    <property type="protein sequence ID" value="PUX21031.1"/>
    <property type="molecule type" value="Genomic_DNA"/>
</dbReference>
<comment type="subcellular location">
    <subcellularLocation>
        <location evidence="8">Cell outer membrane</location>
        <topology evidence="8">Lipid-anchor</topology>
        <orientation evidence="8">Periplasmic side</orientation>
    </subcellularLocation>
</comment>
<feature type="signal peptide" evidence="11">
    <location>
        <begin position="1"/>
        <end position="24"/>
    </location>
</feature>
<reference evidence="12" key="1">
    <citation type="submission" date="2016-12" db="EMBL/GenBank/DDBJ databases">
        <title>Analysis of the Molecular Diversity Among Cronobacter Species Isolated from Filth Flies Using a Pan Genomic DNA Microarray.</title>
        <authorList>
            <person name="Pava-Ripoll M."/>
            <person name="Tall B."/>
            <person name="Farber J."/>
            <person name="Fanning S."/>
            <person name="Lehner A."/>
            <person name="Stephan R."/>
            <person name="Pagotto F."/>
            <person name="Iverson C."/>
            <person name="Ziobro G."/>
            <person name="Miller A."/>
            <person name="Pearson R."/>
            <person name="Yan Q."/>
            <person name="Kim M."/>
            <person name="Jeong S."/>
            <person name="Park J."/>
            <person name="Jun S."/>
            <person name="Choi H."/>
            <person name="Chung T."/>
            <person name="Yoo Y."/>
            <person name="Park E."/>
            <person name="Hwang S."/>
            <person name="Lee B."/>
            <person name="Sathyamoorthy V."/>
            <person name="Carter L."/>
            <person name="Mammel M."/>
            <person name="Jackson S."/>
            <person name="Kothary M."/>
            <person name="Patel I."/>
            <person name="Grim C."/>
            <person name="Gopinath G."/>
            <person name="Gangiredla J."/>
            <person name="Chase H."/>
        </authorList>
    </citation>
    <scope>NUCLEOTIDE SEQUENCE [LARGE SCALE GENOMIC DNA]</scope>
    <source>
        <strain evidence="12">MOD1-Sh41s</strain>
    </source>
</reference>
<organism evidence="12">
    <name type="scientific">Cronobacter turicensis</name>
    <dbReference type="NCBI Taxonomy" id="413502"/>
    <lineage>
        <taxon>Bacteria</taxon>
        <taxon>Pseudomonadati</taxon>
        <taxon>Pseudomonadota</taxon>
        <taxon>Gammaproteobacteria</taxon>
        <taxon>Enterobacterales</taxon>
        <taxon>Enterobacteriaceae</taxon>
        <taxon>Cronobacter</taxon>
    </lineage>
</organism>
<comment type="caution">
    <text evidence="12">The sequence shown here is derived from an EMBL/GenBank/DDBJ whole genome shotgun (WGS) entry which is preliminary data.</text>
</comment>
<name>A0A2T7B3X9_9ENTR</name>
<evidence type="ECO:0000256" key="6">
    <source>
        <dbReference type="ARBA" id="ARBA00023237"/>
    </source>
</evidence>
<feature type="region of interest" description="Disordered" evidence="10">
    <location>
        <begin position="29"/>
        <end position="82"/>
    </location>
</feature>
<feature type="compositionally biased region" description="Basic and acidic residues" evidence="10">
    <location>
        <begin position="69"/>
        <end position="82"/>
    </location>
</feature>
<keyword evidence="2 8" id="KW-0133">Cell shape</keyword>
<evidence type="ECO:0000256" key="8">
    <source>
        <dbReference type="HAMAP-Rule" id="MF_01889"/>
    </source>
</evidence>
<comment type="similarity">
    <text evidence="8">Belongs to the LpoB family.</text>
</comment>
<dbReference type="GO" id="GO:0031241">
    <property type="term" value="C:periplasmic side of cell outer membrane"/>
    <property type="evidence" value="ECO:0007669"/>
    <property type="project" value="UniProtKB-UniRule"/>
</dbReference>
<evidence type="ECO:0000256" key="3">
    <source>
        <dbReference type="ARBA" id="ARBA00022984"/>
    </source>
</evidence>
<evidence type="ECO:0000256" key="7">
    <source>
        <dbReference type="ARBA" id="ARBA00023288"/>
    </source>
</evidence>
<evidence type="ECO:0000256" key="4">
    <source>
        <dbReference type="ARBA" id="ARBA00023136"/>
    </source>
</evidence>
<dbReference type="AlphaFoldDB" id="A0A2T7B3X9"/>
<dbReference type="GO" id="GO:0008360">
    <property type="term" value="P:regulation of cell shape"/>
    <property type="evidence" value="ECO:0007669"/>
    <property type="project" value="UniProtKB-KW"/>
</dbReference>
<dbReference type="GO" id="GO:0009252">
    <property type="term" value="P:peptidoglycan biosynthetic process"/>
    <property type="evidence" value="ECO:0007669"/>
    <property type="project" value="UniProtKB-UniRule"/>
</dbReference>
<dbReference type="FunFam" id="3.40.50.10610:FF:000002">
    <property type="entry name" value="Penicillin-binding protein activator LpoB"/>
    <property type="match status" value="1"/>
</dbReference>
<evidence type="ECO:0000256" key="10">
    <source>
        <dbReference type="SAM" id="MobiDB-lite"/>
    </source>
</evidence>
<evidence type="ECO:0000256" key="9">
    <source>
        <dbReference type="NCBIfam" id="TIGR02722"/>
    </source>
</evidence>
<comment type="subunit">
    <text evidence="8">Interacts with PBP1b.</text>
</comment>
<comment type="function">
    <text evidence="8">Regulator of peptidoglycan synthesis that is essential for the function of penicillin-binding protein 1B (PBP1b).</text>
</comment>
<feature type="chain" id="PRO_5015557598" description="Penicillin-binding protein activator LpoB" evidence="11">
    <location>
        <begin position="25"/>
        <end position="221"/>
    </location>
</feature>
<evidence type="ECO:0000313" key="12">
    <source>
        <dbReference type="EMBL" id="PUX21031.1"/>
    </source>
</evidence>
<feature type="compositionally biased region" description="Pro residues" evidence="10">
    <location>
        <begin position="44"/>
        <end position="57"/>
    </location>
</feature>